<gene>
    <name evidence="2" type="ORF">PRVXT_001419</name>
</gene>
<protein>
    <submittedName>
        <fullName evidence="2">PilZ domain-containing protein</fullName>
    </submittedName>
</protein>
<dbReference type="EMBL" id="CP158367">
    <property type="protein sequence ID" value="XBX76237.1"/>
    <property type="molecule type" value="Genomic_DNA"/>
</dbReference>
<sequence>MEKRGFYRISLAHKIEYVKLDPTTLNVTSSSQEGLLYDISGGGASFYSTFILDINELIELALETQDGQLVILAKVLRKVKKDESNYYAIKFLHINQDTEKQLIKFINYLQNKSS</sequence>
<dbReference type="Gene3D" id="2.40.10.220">
    <property type="entry name" value="predicted glycosyltransferase like domains"/>
    <property type="match status" value="1"/>
</dbReference>
<dbReference type="Pfam" id="PF07238">
    <property type="entry name" value="PilZ"/>
    <property type="match status" value="1"/>
</dbReference>
<evidence type="ECO:0000259" key="1">
    <source>
        <dbReference type="Pfam" id="PF07238"/>
    </source>
</evidence>
<reference evidence="2" key="1">
    <citation type="journal article" date="2013" name="Extremophiles">
        <title>Proteinivorax tanatarense gen. nov., sp. nov., an anaerobic, haloalkaliphilic, proteolytic bacterium isolated from a decaying algal bloom, and proposal of Proteinivoraceae fam. nov.</title>
        <authorList>
            <person name="Kevbrin V."/>
            <person name="Boltyanskaya Y."/>
            <person name="Zhilina T."/>
            <person name="Kolganova T."/>
            <person name="Lavrentjeva E."/>
            <person name="Kuznetsov B."/>
        </authorList>
    </citation>
    <scope>NUCLEOTIDE SEQUENCE</scope>
    <source>
        <strain evidence="2">Z-910T</strain>
    </source>
</reference>
<reference evidence="2" key="2">
    <citation type="submission" date="2024-06" db="EMBL/GenBank/DDBJ databases">
        <authorList>
            <person name="Petrova K.O."/>
            <person name="Toshchakov S.V."/>
            <person name="Boltjanskaja Y.V."/>
            <person name="Kevbrin V."/>
        </authorList>
    </citation>
    <scope>NUCLEOTIDE SEQUENCE</scope>
    <source>
        <strain evidence="2">Z-910T</strain>
    </source>
</reference>
<dbReference type="InterPro" id="IPR009875">
    <property type="entry name" value="PilZ_domain"/>
</dbReference>
<organism evidence="2">
    <name type="scientific">Proteinivorax tanatarense</name>
    <dbReference type="NCBI Taxonomy" id="1260629"/>
    <lineage>
        <taxon>Bacteria</taxon>
        <taxon>Bacillati</taxon>
        <taxon>Bacillota</taxon>
        <taxon>Clostridia</taxon>
        <taxon>Eubacteriales</taxon>
        <taxon>Proteinivoracaceae</taxon>
        <taxon>Proteinivorax</taxon>
    </lineage>
</organism>
<accession>A0AAU7VQL2</accession>
<proteinExistence type="predicted"/>
<evidence type="ECO:0000313" key="2">
    <source>
        <dbReference type="EMBL" id="XBX76237.1"/>
    </source>
</evidence>
<dbReference type="RefSeq" id="WP_350344971.1">
    <property type="nucleotide sequence ID" value="NZ_CP158367.1"/>
</dbReference>
<name>A0AAU7VQL2_9FIRM</name>
<dbReference type="AlphaFoldDB" id="A0AAU7VQL2"/>
<feature type="domain" description="PilZ" evidence="1">
    <location>
        <begin position="22"/>
        <end position="106"/>
    </location>
</feature>
<dbReference type="GO" id="GO:0035438">
    <property type="term" value="F:cyclic-di-GMP binding"/>
    <property type="evidence" value="ECO:0007669"/>
    <property type="project" value="InterPro"/>
</dbReference>
<dbReference type="SUPFAM" id="SSF141371">
    <property type="entry name" value="PilZ domain-like"/>
    <property type="match status" value="1"/>
</dbReference>